<dbReference type="Proteomes" id="UP001163823">
    <property type="component" value="Chromosome 11"/>
</dbReference>
<proteinExistence type="predicted"/>
<evidence type="ECO:0000259" key="10">
    <source>
        <dbReference type="Pfam" id="PF08100"/>
    </source>
</evidence>
<feature type="domain" description="O-methyltransferase dimerisation" evidence="10">
    <location>
        <begin position="23"/>
        <end position="118"/>
    </location>
</feature>
<dbReference type="EC" id="2.1.1.68" evidence="6"/>
<name>A0AAD7L4S8_QUISA</name>
<dbReference type="GO" id="GO:0008757">
    <property type="term" value="F:S-adenosylmethionine-dependent methyltransferase activity"/>
    <property type="evidence" value="ECO:0007669"/>
    <property type="project" value="UniProtKB-ARBA"/>
</dbReference>
<dbReference type="Pfam" id="PF00891">
    <property type="entry name" value="Methyltransf_2"/>
    <property type="match status" value="1"/>
</dbReference>
<keyword evidence="3" id="KW-0808">Transferase</keyword>
<dbReference type="GO" id="GO:0046983">
    <property type="term" value="F:protein dimerization activity"/>
    <property type="evidence" value="ECO:0007669"/>
    <property type="project" value="InterPro"/>
</dbReference>
<dbReference type="InterPro" id="IPR036388">
    <property type="entry name" value="WH-like_DNA-bd_sf"/>
</dbReference>
<dbReference type="FunFam" id="3.40.50.150:FF:000061">
    <property type="entry name" value="Caffeic acid O-methyltransferase"/>
    <property type="match status" value="1"/>
</dbReference>
<dbReference type="EMBL" id="JARAOO010000011">
    <property type="protein sequence ID" value="KAJ7951397.1"/>
    <property type="molecule type" value="Genomic_DNA"/>
</dbReference>
<dbReference type="SUPFAM" id="SSF53335">
    <property type="entry name" value="S-adenosyl-L-methionine-dependent methyltransferases"/>
    <property type="match status" value="1"/>
</dbReference>
<dbReference type="PANTHER" id="PTHR11746">
    <property type="entry name" value="O-METHYLTRANSFERASE"/>
    <property type="match status" value="1"/>
</dbReference>
<comment type="caution">
    <text evidence="11">The sequence shown here is derived from an EMBL/GenBank/DDBJ whole genome shotgun (WGS) entry which is preliminary data.</text>
</comment>
<dbReference type="Pfam" id="PF08100">
    <property type="entry name" value="Dimerisation"/>
    <property type="match status" value="1"/>
</dbReference>
<dbReference type="InterPro" id="IPR029063">
    <property type="entry name" value="SAM-dependent_MTases_sf"/>
</dbReference>
<dbReference type="SUPFAM" id="SSF46785">
    <property type="entry name" value="Winged helix' DNA-binding domain"/>
    <property type="match status" value="1"/>
</dbReference>
<evidence type="ECO:0000256" key="8">
    <source>
        <dbReference type="PIRSR" id="PIRSR005739-1"/>
    </source>
</evidence>
<evidence type="ECO:0000256" key="2">
    <source>
        <dbReference type="ARBA" id="ARBA00022603"/>
    </source>
</evidence>
<feature type="domain" description="O-methyltransferase C-terminal" evidence="9">
    <location>
        <begin position="162"/>
        <end position="367"/>
    </location>
</feature>
<reference evidence="11" key="1">
    <citation type="journal article" date="2023" name="Science">
        <title>Elucidation of the pathway for biosynthesis of saponin adjuvants from the soapbark tree.</title>
        <authorList>
            <person name="Reed J."/>
            <person name="Orme A."/>
            <person name="El-Demerdash A."/>
            <person name="Owen C."/>
            <person name="Martin L.B.B."/>
            <person name="Misra R.C."/>
            <person name="Kikuchi S."/>
            <person name="Rejzek M."/>
            <person name="Martin A.C."/>
            <person name="Harkess A."/>
            <person name="Leebens-Mack J."/>
            <person name="Louveau T."/>
            <person name="Stephenson M.J."/>
            <person name="Osbourn A."/>
        </authorList>
    </citation>
    <scope>NUCLEOTIDE SEQUENCE</scope>
    <source>
        <strain evidence="11">S10</strain>
    </source>
</reference>
<evidence type="ECO:0000313" key="11">
    <source>
        <dbReference type="EMBL" id="KAJ7951397.1"/>
    </source>
</evidence>
<organism evidence="11 12">
    <name type="scientific">Quillaja saponaria</name>
    <name type="common">Soap bark tree</name>
    <dbReference type="NCBI Taxonomy" id="32244"/>
    <lineage>
        <taxon>Eukaryota</taxon>
        <taxon>Viridiplantae</taxon>
        <taxon>Streptophyta</taxon>
        <taxon>Embryophyta</taxon>
        <taxon>Tracheophyta</taxon>
        <taxon>Spermatophyta</taxon>
        <taxon>Magnoliopsida</taxon>
        <taxon>eudicotyledons</taxon>
        <taxon>Gunneridae</taxon>
        <taxon>Pentapetalae</taxon>
        <taxon>rosids</taxon>
        <taxon>fabids</taxon>
        <taxon>Fabales</taxon>
        <taxon>Quillajaceae</taxon>
        <taxon>Quillaja</taxon>
    </lineage>
</organism>
<evidence type="ECO:0000256" key="5">
    <source>
        <dbReference type="ARBA" id="ARBA00022733"/>
    </source>
</evidence>
<dbReference type="KEGG" id="qsa:O6P43_027450"/>
<keyword evidence="4" id="KW-0949">S-adenosyl-L-methionine</keyword>
<keyword evidence="5" id="KW-0438">Lignin biosynthesis</keyword>
<sequence length="385" mass="43057">MAPTEVEKQKMSPTDQEDYLYALELSSASAFPMVMQAATELGLFDIMSKAGSGAFISPQQIASQLHSKNPKAYEMVDRILGHLASYAVVTCKLGVDHGRDGGDQGSSNGVDHCRDVNDHDHGTVQRLYGLTNVAKYFLCNEKDMSLAPGMQLMQNKVFMESWFALKDAVLEGGIPFNKVHGMPAFEYLGKDPKFNQLFNKAMISHTTMDTDTILEKYKGFENIKQLVDVGCGYGMTLNMIVSKYPNIKGINFDLPQVIQNAPQYLGIQNIEGDMFVSVPKGDAIMLKCILHNWSDDQCLKILKNCYTSLQEEGKVIVIDMLLPEVPENTASARFVYNMDLLMMTQLSAGKERTKHEFESLGLSAGFKEVRFACYACNNWIMEFYK</sequence>
<dbReference type="InterPro" id="IPR016461">
    <property type="entry name" value="COMT-like"/>
</dbReference>
<feature type="active site" description="Proton acceptor" evidence="8">
    <location>
        <position position="291"/>
    </location>
</feature>
<evidence type="ECO:0000259" key="9">
    <source>
        <dbReference type="Pfam" id="PF00891"/>
    </source>
</evidence>
<accession>A0AAD7L4S8</accession>
<dbReference type="InterPro" id="IPR001077">
    <property type="entry name" value="COMT_C"/>
</dbReference>
<dbReference type="Gene3D" id="1.10.10.10">
    <property type="entry name" value="Winged helix-like DNA-binding domain superfamily/Winged helix DNA-binding domain"/>
    <property type="match status" value="1"/>
</dbReference>
<evidence type="ECO:0000256" key="3">
    <source>
        <dbReference type="ARBA" id="ARBA00022679"/>
    </source>
</evidence>
<dbReference type="InterPro" id="IPR036390">
    <property type="entry name" value="WH_DNA-bd_sf"/>
</dbReference>
<evidence type="ECO:0000313" key="12">
    <source>
        <dbReference type="Proteomes" id="UP001163823"/>
    </source>
</evidence>
<dbReference type="Gene3D" id="3.40.50.150">
    <property type="entry name" value="Vaccinia Virus protein VP39"/>
    <property type="match status" value="1"/>
</dbReference>
<evidence type="ECO:0000256" key="1">
    <source>
        <dbReference type="ARBA" id="ARBA00004928"/>
    </source>
</evidence>
<dbReference type="GO" id="GO:0032259">
    <property type="term" value="P:methylation"/>
    <property type="evidence" value="ECO:0007669"/>
    <property type="project" value="UniProtKB-KW"/>
</dbReference>
<keyword evidence="12" id="KW-1185">Reference proteome</keyword>
<dbReference type="FunFam" id="1.10.10.10:FF:000357">
    <property type="entry name" value="Caffeic acid 3-O-methyltransferase"/>
    <property type="match status" value="1"/>
</dbReference>
<dbReference type="PIRSF" id="PIRSF005739">
    <property type="entry name" value="O-mtase"/>
    <property type="match status" value="1"/>
</dbReference>
<evidence type="ECO:0000256" key="7">
    <source>
        <dbReference type="ARBA" id="ARBA00045231"/>
    </source>
</evidence>
<evidence type="ECO:0000256" key="6">
    <source>
        <dbReference type="ARBA" id="ARBA00039011"/>
    </source>
</evidence>
<comment type="function">
    <text evidence="7">Catalyzes the conversion of caffeic acid to ferulic acid and of 5-hydroxyferulic acid to sinapic acid. The resulting products may subsequently be converted to the corresponding alcohols that are incorporated into lignins.</text>
</comment>
<comment type="pathway">
    <text evidence="1">Aromatic compound metabolism; phenylpropanoid biosynthesis.</text>
</comment>
<dbReference type="GO" id="GO:0009809">
    <property type="term" value="P:lignin biosynthetic process"/>
    <property type="evidence" value="ECO:0007669"/>
    <property type="project" value="UniProtKB-KW"/>
</dbReference>
<gene>
    <name evidence="11" type="ORF">O6P43_027450</name>
</gene>
<dbReference type="InterPro" id="IPR012967">
    <property type="entry name" value="COMT_dimerisation"/>
</dbReference>
<dbReference type="GO" id="GO:0047763">
    <property type="term" value="F:caffeate O-methyltransferase activity"/>
    <property type="evidence" value="ECO:0007669"/>
    <property type="project" value="UniProtKB-EC"/>
</dbReference>
<evidence type="ECO:0000256" key="4">
    <source>
        <dbReference type="ARBA" id="ARBA00022691"/>
    </source>
</evidence>
<protein>
    <recommendedName>
        <fullName evidence="6">caffeate O-methyltransferase</fullName>
        <ecNumber evidence="6">2.1.1.68</ecNumber>
    </recommendedName>
</protein>
<dbReference type="AlphaFoldDB" id="A0AAD7L4S8"/>
<keyword evidence="2" id="KW-0489">Methyltransferase</keyword>
<dbReference type="PROSITE" id="PS51683">
    <property type="entry name" value="SAM_OMT_II"/>
    <property type="match status" value="1"/>
</dbReference>